<evidence type="ECO:0000256" key="1">
    <source>
        <dbReference type="SAM" id="MobiDB-lite"/>
    </source>
</evidence>
<dbReference type="AlphaFoldDB" id="M5REM8"/>
<feature type="domain" description="TadE-like" evidence="3">
    <location>
        <begin position="26"/>
        <end position="68"/>
    </location>
</feature>
<organism evidence="4 5">
    <name type="scientific">Rhodopirellula maiorica SM1</name>
    <dbReference type="NCBI Taxonomy" id="1265738"/>
    <lineage>
        <taxon>Bacteria</taxon>
        <taxon>Pseudomonadati</taxon>
        <taxon>Planctomycetota</taxon>
        <taxon>Planctomycetia</taxon>
        <taxon>Pirellulales</taxon>
        <taxon>Pirellulaceae</taxon>
        <taxon>Novipirellula</taxon>
    </lineage>
</organism>
<reference evidence="4 5" key="1">
    <citation type="journal article" date="2013" name="Mar. Genomics">
        <title>Expression of sulfatases in Rhodopirellula baltica and the diversity of sulfatases in the genus Rhodopirellula.</title>
        <authorList>
            <person name="Wegner C.E."/>
            <person name="Richter-Heitmann T."/>
            <person name="Klindworth A."/>
            <person name="Klockow C."/>
            <person name="Richter M."/>
            <person name="Achstetter T."/>
            <person name="Glockner F.O."/>
            <person name="Harder J."/>
        </authorList>
    </citation>
    <scope>NUCLEOTIDE SEQUENCE [LARGE SCALE GENOMIC DNA]</scope>
    <source>
        <strain evidence="4 5">SM1</strain>
    </source>
</reference>
<keyword evidence="2" id="KW-0472">Membrane</keyword>
<feature type="region of interest" description="Disordered" evidence="1">
    <location>
        <begin position="1"/>
        <end position="21"/>
    </location>
</feature>
<feature type="compositionally biased region" description="Basic residues" evidence="1">
    <location>
        <begin position="8"/>
        <end position="21"/>
    </location>
</feature>
<keyword evidence="2" id="KW-1133">Transmembrane helix</keyword>
<dbReference type="PATRIC" id="fig|1265738.3.peg.5527"/>
<sequence length="150" mass="16023">MLLIKSKSISRRHCKPRSAGKQKTRGIAAVEFAVVLPPVLLMILVSVEVSRALAVQHSLQEASLNGCRIYSLSDKTQQQANDMINLSLAEAGISGHSIQYVPATKAEITAEMQPVTVNISVPYNQVGVGIQWLLAGSTVAASTTLPAESR</sequence>
<dbReference type="InterPro" id="IPR012495">
    <property type="entry name" value="TadE-like_dom"/>
</dbReference>
<dbReference type="Proteomes" id="UP000011991">
    <property type="component" value="Unassembled WGS sequence"/>
</dbReference>
<comment type="caution">
    <text evidence="4">The sequence shown here is derived from an EMBL/GenBank/DDBJ whole genome shotgun (WGS) entry which is preliminary data.</text>
</comment>
<evidence type="ECO:0000313" key="4">
    <source>
        <dbReference type="EMBL" id="EMI17551.1"/>
    </source>
</evidence>
<name>M5REM8_9BACT</name>
<dbReference type="Pfam" id="PF07811">
    <property type="entry name" value="TadE"/>
    <property type="match status" value="1"/>
</dbReference>
<accession>M5REM8</accession>
<dbReference type="OrthoDB" id="280645at2"/>
<evidence type="ECO:0000256" key="2">
    <source>
        <dbReference type="SAM" id="Phobius"/>
    </source>
</evidence>
<protein>
    <submittedName>
        <fullName evidence="4">TadE family protein</fullName>
    </submittedName>
</protein>
<keyword evidence="5" id="KW-1185">Reference proteome</keyword>
<evidence type="ECO:0000259" key="3">
    <source>
        <dbReference type="Pfam" id="PF07811"/>
    </source>
</evidence>
<feature type="transmembrane region" description="Helical" evidence="2">
    <location>
        <begin position="27"/>
        <end position="47"/>
    </location>
</feature>
<evidence type="ECO:0000313" key="5">
    <source>
        <dbReference type="Proteomes" id="UP000011991"/>
    </source>
</evidence>
<dbReference type="RefSeq" id="WP_008703388.1">
    <property type="nucleotide sequence ID" value="NZ_ANOG01000783.1"/>
</dbReference>
<proteinExistence type="predicted"/>
<dbReference type="EMBL" id="ANOG01000783">
    <property type="protein sequence ID" value="EMI17551.1"/>
    <property type="molecule type" value="Genomic_DNA"/>
</dbReference>
<keyword evidence="2" id="KW-0812">Transmembrane</keyword>
<gene>
    <name evidence="4" type="ORF">RMSM_05518</name>
</gene>